<accession>A0A250FVW2</accession>
<feature type="chain" id="PRO_5012467988" description="DUF3828 domain-containing protein" evidence="1">
    <location>
        <begin position="24"/>
        <end position="155"/>
    </location>
</feature>
<feature type="signal peptide" evidence="1">
    <location>
        <begin position="1"/>
        <end position="23"/>
    </location>
</feature>
<dbReference type="GeneID" id="84809126"/>
<dbReference type="Gene3D" id="3.10.450.50">
    <property type="match status" value="1"/>
</dbReference>
<keyword evidence="1" id="KW-0732">Signal</keyword>
<sequence length="155" mass="18168">MKTKFFITTLLFLIGGLCLKAQTNDTDTQKAIATLKEFYKVIYDDNSWKEEQFLKYVSKELFNKVFPPSPPGEDNSPGYDPFIQAQDYEAKTLNRSLKITSLGNDRYRVCFLLSDWEKKKTCVDYQLKKNNKGKYMITNILSDKNFYIEPKKKKN</sequence>
<name>A0A250FVW2_9FLAO</name>
<dbReference type="AlphaFoldDB" id="A0A250FVW2"/>
<dbReference type="EMBL" id="CP022386">
    <property type="protein sequence ID" value="ATA88228.1"/>
    <property type="molecule type" value="Genomic_DNA"/>
</dbReference>
<dbReference type="RefSeq" id="WP_095911362.1">
    <property type="nucleotide sequence ID" value="NZ_CAUPZR010000036.1"/>
</dbReference>
<protein>
    <recommendedName>
        <fullName evidence="4">DUF3828 domain-containing protein</fullName>
    </recommendedName>
</protein>
<gene>
    <name evidence="2" type="ORF">CGC50_11265</name>
</gene>
<dbReference type="Proteomes" id="UP000217250">
    <property type="component" value="Chromosome"/>
</dbReference>
<dbReference type="KEGG" id="cgh:CGC50_11265"/>
<proteinExistence type="predicted"/>
<evidence type="ECO:0000256" key="1">
    <source>
        <dbReference type="SAM" id="SignalP"/>
    </source>
</evidence>
<evidence type="ECO:0000313" key="3">
    <source>
        <dbReference type="Proteomes" id="UP000217250"/>
    </source>
</evidence>
<evidence type="ECO:0008006" key="4">
    <source>
        <dbReference type="Google" id="ProtNLM"/>
    </source>
</evidence>
<reference evidence="3" key="1">
    <citation type="submission" date="2017-06" db="EMBL/GenBank/DDBJ databases">
        <title>Capnocytophaga spp. assemblies.</title>
        <authorList>
            <person name="Gulvik C.A."/>
        </authorList>
    </citation>
    <scope>NUCLEOTIDE SEQUENCE [LARGE SCALE GENOMIC DNA]</scope>
    <source>
        <strain evidence="3">H1496</strain>
    </source>
</reference>
<dbReference type="OrthoDB" id="1358588at2"/>
<organism evidence="2 3">
    <name type="scientific">Capnocytophaga gingivalis</name>
    <dbReference type="NCBI Taxonomy" id="1017"/>
    <lineage>
        <taxon>Bacteria</taxon>
        <taxon>Pseudomonadati</taxon>
        <taxon>Bacteroidota</taxon>
        <taxon>Flavobacteriia</taxon>
        <taxon>Flavobacteriales</taxon>
        <taxon>Flavobacteriaceae</taxon>
        <taxon>Capnocytophaga</taxon>
    </lineage>
</organism>
<evidence type="ECO:0000313" key="2">
    <source>
        <dbReference type="EMBL" id="ATA88228.1"/>
    </source>
</evidence>